<feature type="active site" description="Charge relay system" evidence="17">
    <location>
        <position position="570"/>
    </location>
</feature>
<evidence type="ECO:0000256" key="13">
    <source>
        <dbReference type="ARBA" id="ARBA00022859"/>
    </source>
</evidence>
<dbReference type="PRINTS" id="PR00722">
    <property type="entry name" value="CHYMOTRYPSIN"/>
</dbReference>
<evidence type="ECO:0000256" key="11">
    <source>
        <dbReference type="ARBA" id="ARBA00022801"/>
    </source>
</evidence>
<dbReference type="PROSITE" id="PS50240">
    <property type="entry name" value="TRYPSIN_DOM"/>
    <property type="match status" value="1"/>
</dbReference>
<dbReference type="Ensembl" id="ENSAMXT00005033139.1">
    <property type="protein sequence ID" value="ENSAMXP00005030256.1"/>
    <property type="gene ID" value="ENSAMXG00005014805.1"/>
</dbReference>
<evidence type="ECO:0000259" key="20">
    <source>
        <dbReference type="PROSITE" id="PS50240"/>
    </source>
</evidence>
<evidence type="ECO:0000313" key="24">
    <source>
        <dbReference type="Proteomes" id="UP000694621"/>
    </source>
</evidence>
<dbReference type="Proteomes" id="UP000752171">
    <property type="component" value="Unassembled WGS sequence"/>
</dbReference>
<evidence type="ECO:0000256" key="7">
    <source>
        <dbReference type="ARBA" id="ARBA00022659"/>
    </source>
</evidence>
<dbReference type="InterPro" id="IPR011360">
    <property type="entry name" value="Compl_C2_B"/>
</dbReference>
<dbReference type="Pfam" id="PF00084">
    <property type="entry name" value="Sushi"/>
    <property type="match status" value="3"/>
</dbReference>
<dbReference type="PIRSF" id="PIRSF001154">
    <property type="entry name" value="Compl_C2_B"/>
    <property type="match status" value="1"/>
</dbReference>
<dbReference type="FunFam" id="2.10.70.10:FF:000019">
    <property type="entry name" value="Complement factor b,-like"/>
    <property type="match status" value="1"/>
</dbReference>
<dbReference type="GO" id="GO:0006956">
    <property type="term" value="P:complement activation"/>
    <property type="evidence" value="ECO:0007669"/>
    <property type="project" value="InterPro"/>
</dbReference>
<dbReference type="SUPFAM" id="SSF50494">
    <property type="entry name" value="Trypsin-like serine proteases"/>
    <property type="match status" value="1"/>
</dbReference>
<dbReference type="PROSITE" id="PS50923">
    <property type="entry name" value="SUSHI"/>
    <property type="match status" value="2"/>
</dbReference>
<feature type="active site" description="Charge relay system" evidence="17">
    <location>
        <position position="521"/>
    </location>
</feature>
<organism evidence="23 24">
    <name type="scientific">Astyanax mexicanus</name>
    <name type="common">Blind cave fish</name>
    <name type="synonym">Astyanax fasciatus mexicanus</name>
    <dbReference type="NCBI Taxonomy" id="7994"/>
    <lineage>
        <taxon>Eukaryota</taxon>
        <taxon>Metazoa</taxon>
        <taxon>Chordata</taxon>
        <taxon>Craniata</taxon>
        <taxon>Vertebrata</taxon>
        <taxon>Euteleostomi</taxon>
        <taxon>Actinopterygii</taxon>
        <taxon>Neopterygii</taxon>
        <taxon>Teleostei</taxon>
        <taxon>Ostariophysi</taxon>
        <taxon>Characiformes</taxon>
        <taxon>Characoidei</taxon>
        <taxon>Acestrorhamphidae</taxon>
        <taxon>Acestrorhamphinae</taxon>
        <taxon>Astyanax</taxon>
    </lineage>
</organism>
<evidence type="ECO:0000256" key="10">
    <source>
        <dbReference type="ARBA" id="ARBA00022737"/>
    </source>
</evidence>
<name>A0A8B9K268_ASTMX</name>
<gene>
    <name evidence="22" type="ORF">AMEX_G20356</name>
</gene>
<dbReference type="InterPro" id="IPR043504">
    <property type="entry name" value="Peptidase_S1_PA_chymotrypsin"/>
</dbReference>
<reference evidence="22 25" key="1">
    <citation type="submission" date="2021-07" db="EMBL/GenBank/DDBJ databases">
        <authorList>
            <person name="Imarazene B."/>
            <person name="Zahm M."/>
            <person name="Klopp C."/>
            <person name="Cabau C."/>
            <person name="Beille S."/>
            <person name="Jouanno E."/>
            <person name="Castinel A."/>
            <person name="Lluch J."/>
            <person name="Gil L."/>
            <person name="Kuchtly C."/>
            <person name="Lopez Roques C."/>
            <person name="Donnadieu C."/>
            <person name="Parrinello H."/>
            <person name="Journot L."/>
            <person name="Du K."/>
            <person name="Schartl M."/>
            <person name="Retaux S."/>
            <person name="Guiguen Y."/>
        </authorList>
    </citation>
    <scope>NUCLEOTIDE SEQUENCE [LARGE SCALE GENOMIC DNA]</scope>
    <source>
        <strain evidence="22">Pach_M1</strain>
        <tissue evidence="22">Testis</tissue>
    </source>
</reference>
<feature type="domain" description="Sushi" evidence="21">
    <location>
        <begin position="110"/>
        <end position="169"/>
    </location>
</feature>
<evidence type="ECO:0000256" key="16">
    <source>
        <dbReference type="ARBA" id="ARBA00029636"/>
    </source>
</evidence>
<dbReference type="PANTHER" id="PTHR46393">
    <property type="entry name" value="SUSHI DOMAIN-CONTAINING PROTEIN"/>
    <property type="match status" value="1"/>
</dbReference>
<feature type="domain" description="Peptidase S1" evidence="20">
    <location>
        <begin position="472"/>
        <end position="722"/>
    </location>
</feature>
<dbReference type="InterPro" id="IPR009003">
    <property type="entry name" value="Peptidase_S1_PA"/>
</dbReference>
<keyword evidence="12" id="KW-0720">Serine protease</keyword>
<dbReference type="InterPro" id="IPR000436">
    <property type="entry name" value="Sushi_SCR_CCP_dom"/>
</dbReference>
<keyword evidence="14 18" id="KW-1015">Disulfide bond</keyword>
<dbReference type="InterPro" id="IPR036465">
    <property type="entry name" value="vWFA_dom_sf"/>
</dbReference>
<protein>
    <recommendedName>
        <fullName evidence="16">C3/C5 convertase</fullName>
    </recommendedName>
</protein>
<dbReference type="Pfam" id="PF00089">
    <property type="entry name" value="Trypsin"/>
    <property type="match status" value="2"/>
</dbReference>
<comment type="caution">
    <text evidence="18">Lacks conserved residue(s) required for the propagation of feature annotation.</text>
</comment>
<evidence type="ECO:0000256" key="15">
    <source>
        <dbReference type="ARBA" id="ARBA00023180"/>
    </source>
</evidence>
<dbReference type="OrthoDB" id="6127264at2759"/>
<dbReference type="PROSITE" id="PS50234">
    <property type="entry name" value="VWFA"/>
    <property type="match status" value="1"/>
</dbReference>
<evidence type="ECO:0000256" key="5">
    <source>
        <dbReference type="ARBA" id="ARBA00022525"/>
    </source>
</evidence>
<dbReference type="Gene3D" id="2.10.70.10">
    <property type="entry name" value="Complement Module, domain 1"/>
    <property type="match status" value="3"/>
</dbReference>
<dbReference type="InterPro" id="IPR002035">
    <property type="entry name" value="VWF_A"/>
</dbReference>
<dbReference type="Proteomes" id="UP000694621">
    <property type="component" value="Unplaced"/>
</dbReference>
<comment type="cofactor">
    <cofactor evidence="2">
        <name>Mg(2+)</name>
        <dbReference type="ChEBI" id="CHEBI:18420"/>
    </cofactor>
</comment>
<sequence length="765" mass="86512">MESVHCWNVFIFVMTGICFLVNGGPSELQCLETVHPNITEHLNNTENLNNTNYLNITTGTFTLSKQYNDGSILRYQCPEGYYPYPVKKRKCSRGKWNPAPTRKSAKCKRITCPNPNVLDNGSVNPYQVLYYVNDMINYRCHSDHILRGSPTRVCQLNGKWSGSTAICSIDSHHCPDPGIPPGASRTGHIFDIDDTVSYRCDNKLTLLGSRERVCQDDGTWSGQEPECYADFTYDTPEEVAQAFGISLKAILNRHKQQVQPTKKVKANLNIYIALDASGSIDKTDFEEAKKIVMKLIDKVSYYEVFPNYEILVFATDVARLVSIAEGNGELHETVNNLMAFKYEDRGAKSGTNIAKAFNEILASMSKVKATNKTPFKETHHVIIMFTDGITNMGGDPTHKTNAIKHAVYDGDEANREQYLDLYVFGMGDDVQKEDINEWVTKSPNGKHFFLLQNVEDVKEIFDEMNEINSVGLCGLYKEKKDRVEREGYPWLIKFSVSHELGKVSSCLGSLVTPTFILTAAHCFKFEDVPEKIHFEIPKNLNLAAKNFMLHPKYKPRGKVSEGISEYYEYDVALIELEEPIETDNTIRPICVPCTKETSKALRLYGRGVTCQKHKEELLSKELVNAFFLSAEMESIFLQHNVKIKLGHKRDACIEDAKNALNISHEKARLLITDNFLCTGGEGYNQLDHVSCKGDSGGATFVQQTYQAIQVGVVSWGLKYLCSGGFNWKELETARDFHIDLFNPEIQIFLKKYLSDDQRGHPVHFL</sequence>
<evidence type="ECO:0000259" key="19">
    <source>
        <dbReference type="PROSITE" id="PS50234"/>
    </source>
</evidence>
<dbReference type="PROSITE" id="PS00134">
    <property type="entry name" value="TRYPSIN_HIS"/>
    <property type="match status" value="1"/>
</dbReference>
<evidence type="ECO:0000256" key="2">
    <source>
        <dbReference type="ARBA" id="ARBA00001946"/>
    </source>
</evidence>
<dbReference type="GO" id="GO:0009986">
    <property type="term" value="C:cell surface"/>
    <property type="evidence" value="ECO:0007669"/>
    <property type="project" value="UniProtKB-SubCell"/>
</dbReference>
<dbReference type="SMART" id="SM00032">
    <property type="entry name" value="CCP"/>
    <property type="match status" value="3"/>
</dbReference>
<dbReference type="PANTHER" id="PTHR46393:SF6">
    <property type="entry name" value="COMPLEMENT C2-RELATED"/>
    <property type="match status" value="1"/>
</dbReference>
<dbReference type="Gene3D" id="3.40.50.410">
    <property type="entry name" value="von Willebrand factor, type A domain"/>
    <property type="match status" value="1"/>
</dbReference>
<accession>A0A8B9K268</accession>
<feature type="disulfide bond" evidence="18">
    <location>
        <begin position="140"/>
        <end position="167"/>
    </location>
</feature>
<dbReference type="InterPro" id="IPR018114">
    <property type="entry name" value="TRYPSIN_HIS"/>
</dbReference>
<feature type="active site" description="Charge relay system" evidence="17">
    <location>
        <position position="695"/>
    </location>
</feature>
<dbReference type="SMART" id="SM00020">
    <property type="entry name" value="Tryp_SPc"/>
    <property type="match status" value="1"/>
</dbReference>
<dbReference type="GO" id="GO:0006508">
    <property type="term" value="P:proteolysis"/>
    <property type="evidence" value="ECO:0007669"/>
    <property type="project" value="UniProtKB-KW"/>
</dbReference>
<dbReference type="InterPro" id="IPR035976">
    <property type="entry name" value="Sushi/SCR/CCP_sf"/>
</dbReference>
<dbReference type="GO" id="GO:0045087">
    <property type="term" value="P:innate immune response"/>
    <property type="evidence" value="ECO:0007669"/>
    <property type="project" value="UniProtKB-KW"/>
</dbReference>
<feature type="domain" description="Sushi" evidence="21">
    <location>
        <begin position="172"/>
        <end position="229"/>
    </location>
</feature>
<evidence type="ECO:0000313" key="22">
    <source>
        <dbReference type="EMBL" id="KAG9265878.1"/>
    </source>
</evidence>
<evidence type="ECO:0000256" key="4">
    <source>
        <dbReference type="ARBA" id="ARBA00004613"/>
    </source>
</evidence>
<proteinExistence type="predicted"/>
<evidence type="ECO:0000256" key="1">
    <source>
        <dbReference type="ARBA" id="ARBA00001936"/>
    </source>
</evidence>
<evidence type="ECO:0000256" key="17">
    <source>
        <dbReference type="PIRSR" id="PIRSR001154-1"/>
    </source>
</evidence>
<dbReference type="CDD" id="cd00033">
    <property type="entry name" value="CCP"/>
    <property type="match status" value="3"/>
</dbReference>
<evidence type="ECO:0000313" key="25">
    <source>
        <dbReference type="Proteomes" id="UP000752171"/>
    </source>
</evidence>
<dbReference type="Gene3D" id="2.40.10.10">
    <property type="entry name" value="Trypsin-like serine proteases"/>
    <property type="match status" value="2"/>
</dbReference>
<keyword evidence="13" id="KW-0391">Immunity</keyword>
<keyword evidence="10" id="KW-0677">Repeat</keyword>
<dbReference type="AlphaFoldDB" id="A0A8B9K268"/>
<dbReference type="SMART" id="SM00327">
    <property type="entry name" value="VWA"/>
    <property type="match status" value="1"/>
</dbReference>
<evidence type="ECO:0000256" key="6">
    <source>
        <dbReference type="ARBA" id="ARBA00022588"/>
    </source>
</evidence>
<evidence type="ECO:0000256" key="3">
    <source>
        <dbReference type="ARBA" id="ARBA00004241"/>
    </source>
</evidence>
<keyword evidence="5" id="KW-0964">Secreted</keyword>
<feature type="disulfide bond" evidence="18">
    <location>
        <begin position="200"/>
        <end position="227"/>
    </location>
</feature>
<keyword evidence="11" id="KW-0378">Hydrolase</keyword>
<feature type="domain" description="VWFA" evidence="19">
    <location>
        <begin position="269"/>
        <end position="464"/>
    </location>
</feature>
<comment type="subcellular location">
    <subcellularLocation>
        <location evidence="3">Cell surface</location>
    </subcellularLocation>
    <subcellularLocation>
        <location evidence="4">Secreted</location>
    </subcellularLocation>
</comment>
<comment type="cofactor">
    <cofactor evidence="1">
        <name>Mn(2+)</name>
        <dbReference type="ChEBI" id="CHEBI:29035"/>
    </cofactor>
</comment>
<evidence type="ECO:0000256" key="8">
    <source>
        <dbReference type="ARBA" id="ARBA00022670"/>
    </source>
</evidence>
<dbReference type="Pfam" id="PF00092">
    <property type="entry name" value="VWA"/>
    <property type="match status" value="1"/>
</dbReference>
<dbReference type="InterPro" id="IPR001254">
    <property type="entry name" value="Trypsin_dom"/>
</dbReference>
<keyword evidence="6" id="KW-0399">Innate immunity</keyword>
<keyword evidence="15" id="KW-0325">Glycoprotein</keyword>
<keyword evidence="8" id="KW-0645">Protease</keyword>
<evidence type="ECO:0000313" key="23">
    <source>
        <dbReference type="Ensembl" id="ENSAMXP00005030256.1"/>
    </source>
</evidence>
<dbReference type="GO" id="GO:0009617">
    <property type="term" value="P:response to bacterium"/>
    <property type="evidence" value="ECO:0007669"/>
    <property type="project" value="TreeGrafter"/>
</dbReference>
<dbReference type="EMBL" id="JAICCE010000017">
    <property type="protein sequence ID" value="KAG9265878.1"/>
    <property type="molecule type" value="Genomic_DNA"/>
</dbReference>
<evidence type="ECO:0000256" key="14">
    <source>
        <dbReference type="ARBA" id="ARBA00023157"/>
    </source>
</evidence>
<dbReference type="SUPFAM" id="SSF53300">
    <property type="entry name" value="vWA-like"/>
    <property type="match status" value="1"/>
</dbReference>
<dbReference type="GO" id="GO:0070062">
    <property type="term" value="C:extracellular exosome"/>
    <property type="evidence" value="ECO:0007669"/>
    <property type="project" value="TreeGrafter"/>
</dbReference>
<dbReference type="GO" id="GO:0004252">
    <property type="term" value="F:serine-type endopeptidase activity"/>
    <property type="evidence" value="ECO:0007669"/>
    <property type="project" value="InterPro"/>
</dbReference>
<evidence type="ECO:0000259" key="21">
    <source>
        <dbReference type="PROSITE" id="PS50923"/>
    </source>
</evidence>
<evidence type="ECO:0000256" key="12">
    <source>
        <dbReference type="ARBA" id="ARBA00022825"/>
    </source>
</evidence>
<dbReference type="SUPFAM" id="SSF57535">
    <property type="entry name" value="Complement control module/SCR domain"/>
    <property type="match status" value="3"/>
</dbReference>
<evidence type="ECO:0000256" key="9">
    <source>
        <dbReference type="ARBA" id="ARBA00022729"/>
    </source>
</evidence>
<evidence type="ECO:0000256" key="18">
    <source>
        <dbReference type="PROSITE-ProRule" id="PRU00302"/>
    </source>
</evidence>
<reference evidence="23" key="2">
    <citation type="submission" date="2025-05" db="UniProtKB">
        <authorList>
            <consortium name="Ensembl"/>
        </authorList>
    </citation>
    <scope>IDENTIFICATION</scope>
</reference>
<keyword evidence="9" id="KW-0732">Signal</keyword>
<dbReference type="InterPro" id="IPR001314">
    <property type="entry name" value="Peptidase_S1A"/>
</dbReference>
<keyword evidence="7 18" id="KW-0768">Sushi</keyword>